<comment type="caution">
    <text evidence="1">The sequence shown here is derived from an EMBL/GenBank/DDBJ whole genome shotgun (WGS) entry which is preliminary data.</text>
</comment>
<sequence>MKAAEVHAEDGVLYTLRVMHRRRVAPEYRFVYRLFYLLLDIDRLPELDRRLRCFGYNRRGLISFHDRDHGRGEPGGLRRWAESVLAGQGVELAGGRIRLLTQPRMLGWGFNPVSFWYCEHADGRLRAVIAEVNNTFGERHSYVLTAASAEASFASADAGLPYELELTKEKCFHVSPLFDLRGRYHFRFSEPGQRLRVVLNETRDGAPLIDTAMAGERRELKDAVLLGQLLRMPVQAFKVVAAIHWQALKIWLRGAKFHRKPSPPDLEAT</sequence>
<dbReference type="Pfam" id="PF07103">
    <property type="entry name" value="DUF1365"/>
    <property type="match status" value="1"/>
</dbReference>
<evidence type="ECO:0000313" key="1">
    <source>
        <dbReference type="EMBL" id="ROH93128.1"/>
    </source>
</evidence>
<accession>A0A3N0VM76</accession>
<name>A0A3N0VM76_9GAMM</name>
<organism evidence="1 2">
    <name type="scientific">Stagnimonas aquatica</name>
    <dbReference type="NCBI Taxonomy" id="2689987"/>
    <lineage>
        <taxon>Bacteria</taxon>
        <taxon>Pseudomonadati</taxon>
        <taxon>Pseudomonadota</taxon>
        <taxon>Gammaproteobacteria</taxon>
        <taxon>Nevskiales</taxon>
        <taxon>Nevskiaceae</taxon>
        <taxon>Stagnimonas</taxon>
    </lineage>
</organism>
<evidence type="ECO:0000313" key="2">
    <source>
        <dbReference type="Proteomes" id="UP000282106"/>
    </source>
</evidence>
<dbReference type="EMBL" id="RJVO01000001">
    <property type="protein sequence ID" value="ROH93128.1"/>
    <property type="molecule type" value="Genomic_DNA"/>
</dbReference>
<proteinExistence type="predicted"/>
<dbReference type="PANTHER" id="PTHR33973">
    <property type="entry name" value="OS07G0153300 PROTEIN"/>
    <property type="match status" value="1"/>
</dbReference>
<dbReference type="InParanoid" id="A0A3N0VM76"/>
<dbReference type="Proteomes" id="UP000282106">
    <property type="component" value="Unassembled WGS sequence"/>
</dbReference>
<gene>
    <name evidence="1" type="ORF">ED208_00925</name>
</gene>
<keyword evidence="2" id="KW-1185">Reference proteome</keyword>
<dbReference type="InterPro" id="IPR010775">
    <property type="entry name" value="DUF1365"/>
</dbReference>
<dbReference type="AlphaFoldDB" id="A0A3N0VM76"/>
<reference evidence="1 2" key="1">
    <citation type="submission" date="2018-10" db="EMBL/GenBank/DDBJ databases">
        <authorList>
            <person name="Chen W.-M."/>
        </authorList>
    </citation>
    <scope>NUCLEOTIDE SEQUENCE [LARGE SCALE GENOMIC DNA]</scope>
    <source>
        <strain evidence="1 2">THS-13</strain>
    </source>
</reference>
<dbReference type="PANTHER" id="PTHR33973:SF4">
    <property type="entry name" value="OS07G0153300 PROTEIN"/>
    <property type="match status" value="1"/>
</dbReference>
<protein>
    <submittedName>
        <fullName evidence="1">DUF1365 domain-containing protein</fullName>
    </submittedName>
</protein>
<dbReference type="RefSeq" id="WP_123209980.1">
    <property type="nucleotide sequence ID" value="NZ_RJVO01000001.1"/>
</dbReference>